<evidence type="ECO:0000259" key="2">
    <source>
        <dbReference type="Pfam" id="PF00892"/>
    </source>
</evidence>
<feature type="transmembrane region" description="Helical" evidence="1">
    <location>
        <begin position="188"/>
        <end position="207"/>
    </location>
</feature>
<feature type="transmembrane region" description="Helical" evidence="1">
    <location>
        <begin position="156"/>
        <end position="176"/>
    </location>
</feature>
<comment type="caution">
    <text evidence="3">The sequence shown here is derived from an EMBL/GenBank/DDBJ whole genome shotgun (WGS) entry which is preliminary data.</text>
</comment>
<dbReference type="InterPro" id="IPR000620">
    <property type="entry name" value="EamA_dom"/>
</dbReference>
<feature type="transmembrane region" description="Helical" evidence="1">
    <location>
        <begin position="110"/>
        <end position="127"/>
    </location>
</feature>
<feature type="domain" description="EamA" evidence="2">
    <location>
        <begin position="160"/>
        <end position="290"/>
    </location>
</feature>
<dbReference type="EMBL" id="JACIEE010000007">
    <property type="protein sequence ID" value="MBB3978251.1"/>
    <property type="molecule type" value="Genomic_DNA"/>
</dbReference>
<reference evidence="3 4" key="1">
    <citation type="submission" date="2020-08" db="EMBL/GenBank/DDBJ databases">
        <title>Genomic Encyclopedia of Type Strains, Phase IV (KMG-IV): sequencing the most valuable type-strain genomes for metagenomic binning, comparative biology and taxonomic classification.</title>
        <authorList>
            <person name="Goeker M."/>
        </authorList>
    </citation>
    <scope>NUCLEOTIDE SEQUENCE [LARGE SCALE GENOMIC DNA]</scope>
    <source>
        <strain evidence="3 4">DSM 100211</strain>
    </source>
</reference>
<keyword evidence="1" id="KW-0812">Transmembrane</keyword>
<evidence type="ECO:0000313" key="4">
    <source>
        <dbReference type="Proteomes" id="UP000574761"/>
    </source>
</evidence>
<keyword evidence="4" id="KW-1185">Reference proteome</keyword>
<sequence>MTDITAPSPSLAGGTRLGVALMLLGMVMFTLNDVLGKWLVATYSAQQVMLIRSLAALLVLLPFFWRHGWQRIIRVERPRLQVLRALLAAVEATAFYFAVAYMPLADTMTYWLAAPIYIAALSPMMLGEHVGWRRWTAILIGFAGVVIALEPSAASFALPALIALGGSVAYSFAIIFSRSLRATPDTTLVFWQMAAAVIVSLIGIAVHPENWTPVPPLDLGLLGLLGVVAMSAHMLVNRSLKLADAATVVPLQYTLLIWAVLFGWMFFGDVPRPAMMVGAGCIVASGLFIFFREQKLARAARR</sequence>
<feature type="transmembrane region" description="Helical" evidence="1">
    <location>
        <begin position="43"/>
        <end position="65"/>
    </location>
</feature>
<evidence type="ECO:0000313" key="3">
    <source>
        <dbReference type="EMBL" id="MBB3978251.1"/>
    </source>
</evidence>
<keyword evidence="1" id="KW-1133">Transmembrane helix</keyword>
<evidence type="ECO:0000256" key="1">
    <source>
        <dbReference type="SAM" id="Phobius"/>
    </source>
</evidence>
<dbReference type="InterPro" id="IPR037185">
    <property type="entry name" value="EmrE-like"/>
</dbReference>
<protein>
    <submittedName>
        <fullName evidence="3">Drug/metabolite transporter (DMT)-like permease</fullName>
    </submittedName>
</protein>
<feature type="domain" description="EamA" evidence="2">
    <location>
        <begin position="17"/>
        <end position="148"/>
    </location>
</feature>
<dbReference type="AlphaFoldDB" id="A0A7W6DBM4"/>
<feature type="transmembrane region" description="Helical" evidence="1">
    <location>
        <begin position="248"/>
        <end position="267"/>
    </location>
</feature>
<dbReference type="Pfam" id="PF00892">
    <property type="entry name" value="EamA"/>
    <property type="match status" value="2"/>
</dbReference>
<feature type="transmembrane region" description="Helical" evidence="1">
    <location>
        <begin position="273"/>
        <end position="291"/>
    </location>
</feature>
<feature type="transmembrane region" description="Helical" evidence="1">
    <location>
        <begin position="219"/>
        <end position="236"/>
    </location>
</feature>
<feature type="transmembrane region" description="Helical" evidence="1">
    <location>
        <begin position="134"/>
        <end position="150"/>
    </location>
</feature>
<accession>A0A7W6DBM4</accession>
<dbReference type="Proteomes" id="UP000574761">
    <property type="component" value="Unassembled WGS sequence"/>
</dbReference>
<dbReference type="PANTHER" id="PTHR22911:SF135">
    <property type="entry name" value="BLR4310 PROTEIN"/>
    <property type="match status" value="1"/>
</dbReference>
<proteinExistence type="predicted"/>
<dbReference type="RefSeq" id="WP_183806523.1">
    <property type="nucleotide sequence ID" value="NZ_JACIEE010000007.1"/>
</dbReference>
<organism evidence="3 4">
    <name type="scientific">Mycoplana azooxidifex</name>
    <dbReference type="NCBI Taxonomy" id="1636188"/>
    <lineage>
        <taxon>Bacteria</taxon>
        <taxon>Pseudomonadati</taxon>
        <taxon>Pseudomonadota</taxon>
        <taxon>Alphaproteobacteria</taxon>
        <taxon>Hyphomicrobiales</taxon>
        <taxon>Rhizobiaceae</taxon>
        <taxon>Mycoplana</taxon>
    </lineage>
</organism>
<gene>
    <name evidence="3" type="ORF">GGQ64_003485</name>
</gene>
<feature type="transmembrane region" description="Helical" evidence="1">
    <location>
        <begin position="85"/>
        <end position="104"/>
    </location>
</feature>
<dbReference type="PANTHER" id="PTHR22911">
    <property type="entry name" value="ACYL-MALONYL CONDENSING ENZYME-RELATED"/>
    <property type="match status" value="1"/>
</dbReference>
<dbReference type="SUPFAM" id="SSF103481">
    <property type="entry name" value="Multidrug resistance efflux transporter EmrE"/>
    <property type="match status" value="2"/>
</dbReference>
<dbReference type="GO" id="GO:0016020">
    <property type="term" value="C:membrane"/>
    <property type="evidence" value="ECO:0007669"/>
    <property type="project" value="InterPro"/>
</dbReference>
<name>A0A7W6DBM4_9HYPH</name>
<keyword evidence="1" id="KW-0472">Membrane</keyword>
<feature type="transmembrane region" description="Helical" evidence="1">
    <location>
        <begin position="12"/>
        <end position="31"/>
    </location>
</feature>